<keyword evidence="1" id="KW-0378">Hydrolase</keyword>
<organism evidence="1 2">
    <name type="scientific">Rossellomorea vietnamensis</name>
    <dbReference type="NCBI Taxonomy" id="218284"/>
    <lineage>
        <taxon>Bacteria</taxon>
        <taxon>Bacillati</taxon>
        <taxon>Bacillota</taxon>
        <taxon>Bacilli</taxon>
        <taxon>Bacillales</taxon>
        <taxon>Bacillaceae</taxon>
        <taxon>Rossellomorea</taxon>
    </lineage>
</organism>
<keyword evidence="1" id="KW-0547">Nucleotide-binding</keyword>
<proteinExistence type="predicted"/>
<evidence type="ECO:0000313" key="2">
    <source>
        <dbReference type="Proteomes" id="UP000323317"/>
    </source>
</evidence>
<dbReference type="AlphaFoldDB" id="A0A5D4KGS6"/>
<protein>
    <submittedName>
        <fullName evidence="1">DNA helicase</fullName>
    </submittedName>
</protein>
<evidence type="ECO:0000313" key="1">
    <source>
        <dbReference type="EMBL" id="TYR76494.1"/>
    </source>
</evidence>
<gene>
    <name evidence="1" type="ORF">FZC79_06320</name>
</gene>
<keyword evidence="1" id="KW-0347">Helicase</keyword>
<name>A0A5D4KGS6_9BACI</name>
<dbReference type="EMBL" id="VTEH01000003">
    <property type="protein sequence ID" value="TYR76494.1"/>
    <property type="molecule type" value="Genomic_DNA"/>
</dbReference>
<dbReference type="GO" id="GO:0004386">
    <property type="term" value="F:helicase activity"/>
    <property type="evidence" value="ECO:0007669"/>
    <property type="project" value="UniProtKB-KW"/>
</dbReference>
<keyword evidence="1" id="KW-0067">ATP-binding</keyword>
<accession>A0A5D4KGS6</accession>
<reference evidence="1 2" key="1">
    <citation type="submission" date="2019-08" db="EMBL/GenBank/DDBJ databases">
        <title>Bacillus genomes from the desert of Cuatro Cienegas, Coahuila.</title>
        <authorList>
            <person name="Olmedo-Alvarez G."/>
        </authorList>
    </citation>
    <scope>NUCLEOTIDE SEQUENCE [LARGE SCALE GENOMIC DNA]</scope>
    <source>
        <strain evidence="1 2">CH40_1T</strain>
    </source>
</reference>
<dbReference type="Proteomes" id="UP000323317">
    <property type="component" value="Unassembled WGS sequence"/>
</dbReference>
<sequence>MSLLGCACIKSGSALVSPDRQMFSREKKAIFPFILLRLFDPEGLGAGTRLRGLTCPASPAGDRTPSASILLVKRDEGKIVFKSAIY</sequence>
<comment type="caution">
    <text evidence="1">The sequence shown here is derived from an EMBL/GenBank/DDBJ whole genome shotgun (WGS) entry which is preliminary data.</text>
</comment>